<gene>
    <name evidence="1" type="ORF">RC74_20515</name>
</gene>
<evidence type="ECO:0000313" key="1">
    <source>
        <dbReference type="EMBL" id="AML53315.1"/>
    </source>
</evidence>
<organism evidence="1 2">
    <name type="scientific">Falsihalocynthiibacter arcticus</name>
    <dbReference type="NCBI Taxonomy" id="1579316"/>
    <lineage>
        <taxon>Bacteria</taxon>
        <taxon>Pseudomonadati</taxon>
        <taxon>Pseudomonadota</taxon>
        <taxon>Alphaproteobacteria</taxon>
        <taxon>Rhodobacterales</taxon>
        <taxon>Roseobacteraceae</taxon>
        <taxon>Falsihalocynthiibacter</taxon>
    </lineage>
</organism>
<name>A0A126V5S9_9RHOB</name>
<keyword evidence="2" id="KW-1185">Reference proteome</keyword>
<accession>A0A126V5S9</accession>
<dbReference type="EMBL" id="CP014327">
    <property type="protein sequence ID" value="AML53315.1"/>
    <property type="molecule type" value="Genomic_DNA"/>
</dbReference>
<evidence type="ECO:0000313" key="2">
    <source>
        <dbReference type="Proteomes" id="UP000070371"/>
    </source>
</evidence>
<dbReference type="Proteomes" id="UP000070371">
    <property type="component" value="Chromosome"/>
</dbReference>
<protein>
    <recommendedName>
        <fullName evidence="3">Transposase DDE domain-containing protein</fullName>
    </recommendedName>
</protein>
<dbReference type="KEGG" id="hat:RC74_20515"/>
<proteinExistence type="predicted"/>
<dbReference type="AlphaFoldDB" id="A0A126V5S9"/>
<reference evidence="1 2" key="1">
    <citation type="submission" date="2016-02" db="EMBL/GenBank/DDBJ databases">
        <title>Complete genome sequence of Halocynthiibacter arcticus PAMC 20958t from arctic marine sediment.</title>
        <authorList>
            <person name="Lee Y.M."/>
            <person name="Baek K."/>
            <person name="Lee H.K."/>
            <person name="Shin S.C."/>
        </authorList>
    </citation>
    <scope>NUCLEOTIDE SEQUENCE [LARGE SCALE GENOMIC DNA]</scope>
    <source>
        <strain evidence="1">PAMC 20958</strain>
    </source>
</reference>
<sequence>MAIAVMEGRRLFKSGVKVVRHARAIRKLVLMAQIRMGAIAETVGFARLERLQSGHCLSRG</sequence>
<evidence type="ECO:0008006" key="3">
    <source>
        <dbReference type="Google" id="ProtNLM"/>
    </source>
</evidence>